<dbReference type="InterPro" id="IPR029063">
    <property type="entry name" value="SAM-dependent_MTases_sf"/>
</dbReference>
<dbReference type="GO" id="GO:0008168">
    <property type="term" value="F:methyltransferase activity"/>
    <property type="evidence" value="ECO:0007669"/>
    <property type="project" value="UniProtKB-KW"/>
</dbReference>
<keyword evidence="1" id="KW-0808">Transferase</keyword>
<dbReference type="Gene3D" id="3.40.50.150">
    <property type="entry name" value="Vaccinia Virus protein VP39"/>
    <property type="match status" value="1"/>
</dbReference>
<dbReference type="PANTHER" id="PTHR43861">
    <property type="entry name" value="TRANS-ACONITATE 2-METHYLTRANSFERASE-RELATED"/>
    <property type="match status" value="1"/>
</dbReference>
<dbReference type="AlphaFoldDB" id="A0A0P7YBB6"/>
<dbReference type="CDD" id="cd02440">
    <property type="entry name" value="AdoMet_MTases"/>
    <property type="match status" value="1"/>
</dbReference>
<dbReference type="EMBL" id="LJXT01000030">
    <property type="protein sequence ID" value="KPQ17523.1"/>
    <property type="molecule type" value="Genomic_DNA"/>
</dbReference>
<dbReference type="PATRIC" id="fig|1305737.6.peg.1932"/>
<dbReference type="Proteomes" id="UP000050421">
    <property type="component" value="Unassembled WGS sequence"/>
</dbReference>
<keyword evidence="1" id="KW-0489">Methyltransferase</keyword>
<sequence length="297" mass="34396">MLKRLNKCPLCKSGHFLNYQTIKDFAVSQEDFILCHCQECNLIFTNPRPGKNSVAKYYEFDEYYSHSDDSNSLISKIYNQVRQINIKKKYKLISSLGTNESILDIGCGTGELLKFFQSKYWKVSGIEPSKTARKLAEEKLKVQIDEKLENIPSTEKFDIITLFHVLEHVHGLRKAVKNVINLLKSDGYILIALPNHQSPDALKYEEYWAGWDVPRHLYHFDTKSFDNLANKFNLEIVERYPMTFDSYYVSLLSEKYLNPENQNLTSLAKSFISGLNSNLKAKESGNYSSILYILKKK</sequence>
<name>A0A0P7YBB6_9BACT</name>
<reference evidence="1 2" key="1">
    <citation type="submission" date="2015-09" db="EMBL/GenBank/DDBJ databases">
        <title>Identification and resolution of microdiversity through metagenomic sequencing of parallel consortia.</title>
        <authorList>
            <person name="Nelson W.C."/>
            <person name="Romine M.F."/>
            <person name="Lindemann S.R."/>
        </authorList>
    </citation>
    <scope>NUCLEOTIDE SEQUENCE [LARGE SCALE GENOMIC DNA]</scope>
    <source>
        <strain evidence="1">HL-49</strain>
    </source>
</reference>
<organism evidence="1 2">
    <name type="scientific">Algoriphagus marincola HL-49</name>
    <dbReference type="NCBI Taxonomy" id="1305737"/>
    <lineage>
        <taxon>Bacteria</taxon>
        <taxon>Pseudomonadati</taxon>
        <taxon>Bacteroidota</taxon>
        <taxon>Cytophagia</taxon>
        <taxon>Cytophagales</taxon>
        <taxon>Cyclobacteriaceae</taxon>
        <taxon>Algoriphagus</taxon>
    </lineage>
</organism>
<dbReference type="SUPFAM" id="SSF53335">
    <property type="entry name" value="S-adenosyl-L-methionine-dependent methyltransferases"/>
    <property type="match status" value="1"/>
</dbReference>
<dbReference type="GO" id="GO:0032259">
    <property type="term" value="P:methylation"/>
    <property type="evidence" value="ECO:0007669"/>
    <property type="project" value="UniProtKB-KW"/>
</dbReference>
<dbReference type="Pfam" id="PF13489">
    <property type="entry name" value="Methyltransf_23"/>
    <property type="match status" value="1"/>
</dbReference>
<dbReference type="STRING" id="1305737.GCA_000526355_02913"/>
<comment type="caution">
    <text evidence="1">The sequence shown here is derived from an EMBL/GenBank/DDBJ whole genome shotgun (WGS) entry which is preliminary data.</text>
</comment>
<evidence type="ECO:0000313" key="2">
    <source>
        <dbReference type="Proteomes" id="UP000050421"/>
    </source>
</evidence>
<dbReference type="PANTHER" id="PTHR43861:SF6">
    <property type="entry name" value="METHYLTRANSFERASE TYPE 11"/>
    <property type="match status" value="1"/>
</dbReference>
<gene>
    <name evidence="1" type="ORF">HLUCCX10_06335</name>
</gene>
<proteinExistence type="predicted"/>
<protein>
    <submittedName>
        <fullName evidence="1">2-polyprenyl-3-methyl-5-hydroxy-6-metoxy-1, 4-benzoquinol methylase</fullName>
    </submittedName>
</protein>
<evidence type="ECO:0000313" key="1">
    <source>
        <dbReference type="EMBL" id="KPQ17523.1"/>
    </source>
</evidence>
<dbReference type="OrthoDB" id="2370471at2"/>
<accession>A0A0P7YBB6</accession>